<evidence type="ECO:0000256" key="5">
    <source>
        <dbReference type="ARBA" id="ARBA00022741"/>
    </source>
</evidence>
<evidence type="ECO:0000256" key="7">
    <source>
        <dbReference type="ARBA" id="ARBA00030248"/>
    </source>
</evidence>
<dbReference type="InterPro" id="IPR043502">
    <property type="entry name" value="DNA/RNA_pol_sf"/>
</dbReference>
<gene>
    <name evidence="11" type="primary">SRR5466725_4_4</name>
</gene>
<dbReference type="GO" id="GO:0003968">
    <property type="term" value="F:RNA-directed RNA polymerase activity"/>
    <property type="evidence" value="ECO:0007669"/>
    <property type="project" value="UniProtKB-KW"/>
</dbReference>
<proteinExistence type="predicted"/>
<keyword evidence="6" id="KW-0693">Viral RNA replication</keyword>
<dbReference type="InterPro" id="IPR007096">
    <property type="entry name" value="RNA-dir_Rpol_cat_phage"/>
</dbReference>
<comment type="cofactor">
    <cofactor evidence="9">
        <name>Mg(2+)</name>
        <dbReference type="ChEBI" id="CHEBI:18420"/>
    </cofactor>
    <text evidence="9">Binds 2 Mg(2+) per subunit.</text>
</comment>
<evidence type="ECO:0000256" key="9">
    <source>
        <dbReference type="PIRSR" id="PIRSR605093-1"/>
    </source>
</evidence>
<feature type="binding site" evidence="9">
    <location>
        <position position="346"/>
    </location>
    <ligand>
        <name>Mg(2+)</name>
        <dbReference type="ChEBI" id="CHEBI:18420"/>
        <label>2</label>
    </ligand>
</feature>
<sequence length="590" mass="65637">MRVNATALSKALLSDLQDEIDVQLPSWAPDSTPRQVACYALRDSLLKKFNEADKPSDSACAAALEKFHAVNKRCGDWINLCESSLDEMLVEGVRDALYSFWFKNHDTPLVSSINELFVNGRAGPGSSVKARDSDFYTKMFDSSLTGTGDLPYCWGRLVCISEVWREAELLRQSLHGTTVVESSNYSFVNKTTKIARGICTEPSINMWFQLGLGGFIEHRLKTVFGIDLGSQPYVNSVMARRGSLGDGFDTIDLESASDSIALNMLEDVLPRDFLRWLKLLRCKSTILPNKEVVQLNMVSTMGNGFTFPLETLIFSCIVQSVYRSLDIPMKGKGEATSRNFAVFGDDIIVDSRATRRVLRLLHLLGFVVNADKTFVEGQFRESCGADYVSGVNVRGVYVKSLKTEQDLCVAINVLNRWTAKTGVSLTNTVSVLLNGIRNPTSRCVPPDEDDASGIHIPECMVRTLVGTVRGRGKVPLYRANHGGLRSYDAFVPRSWEFLILGGVCWTFKEQVRRNYNPSGLLIAFLSGNIRGCRVSLRQRVIRYTSKRRWTPRWGYLSPRPLEGLYGPNGSRQFVDACTLNLVSSGFGAEA</sequence>
<name>A0A8S5L4Q1_9VIRU</name>
<dbReference type="GeneID" id="80397165"/>
<keyword evidence="4" id="KW-0548">Nucleotidyltransferase</keyword>
<reference evidence="11" key="1">
    <citation type="submission" date="2020-09" db="EMBL/GenBank/DDBJ databases">
        <title>Leviviricetes taxonomy.</title>
        <authorList>
            <person name="Stockdale S.R."/>
            <person name="Callanan J."/>
            <person name="Adriaenssens E.M."/>
            <person name="Kuhn J.H."/>
            <person name="Rumnieks J."/>
            <person name="Shkoporov A."/>
            <person name="Draper L.A."/>
            <person name="Ross P."/>
            <person name="Hill C."/>
        </authorList>
    </citation>
    <scope>NUCLEOTIDE SEQUENCE</scope>
</reference>
<dbReference type="SUPFAM" id="SSF56672">
    <property type="entry name" value="DNA/RNA polymerases"/>
    <property type="match status" value="1"/>
</dbReference>
<dbReference type="EMBL" id="BK014093">
    <property type="protein sequence ID" value="DAD52404.1"/>
    <property type="molecule type" value="Genomic_RNA"/>
</dbReference>
<organism evidence="11 12">
    <name type="scientific">ssRNA phage SRR5466725_4</name>
    <dbReference type="NCBI Taxonomy" id="2786423"/>
    <lineage>
        <taxon>Viruses</taxon>
        <taxon>Riboviria</taxon>
        <taxon>Orthornavirae</taxon>
        <taxon>Lenarviricota</taxon>
        <taxon>Leviviricetes</taxon>
        <taxon>Norzivirales</taxon>
        <taxon>Atkinsviridae</taxon>
        <taxon>Alkesdovirus</taxon>
        <taxon>Alkesdovirus pelenecus</taxon>
        <taxon>Rainacovirus pelenecus</taxon>
    </lineage>
</organism>
<evidence type="ECO:0000259" key="10">
    <source>
        <dbReference type="PROSITE" id="PS50522"/>
    </source>
</evidence>
<evidence type="ECO:0000313" key="12">
    <source>
        <dbReference type="Proteomes" id="UP000682417"/>
    </source>
</evidence>
<evidence type="ECO:0000256" key="1">
    <source>
        <dbReference type="ARBA" id="ARBA00012494"/>
    </source>
</evidence>
<evidence type="ECO:0000256" key="4">
    <source>
        <dbReference type="ARBA" id="ARBA00022695"/>
    </source>
</evidence>
<feature type="binding site" evidence="9">
    <location>
        <position position="252"/>
    </location>
    <ligand>
        <name>Mg(2+)</name>
        <dbReference type="ChEBI" id="CHEBI:18420"/>
        <label>2</label>
    </ligand>
</feature>
<evidence type="ECO:0000313" key="11">
    <source>
        <dbReference type="EMBL" id="DAD52404.1"/>
    </source>
</evidence>
<evidence type="ECO:0000256" key="8">
    <source>
        <dbReference type="ARBA" id="ARBA00048744"/>
    </source>
</evidence>
<evidence type="ECO:0000256" key="2">
    <source>
        <dbReference type="ARBA" id="ARBA00022484"/>
    </source>
</evidence>
<feature type="domain" description="RdRp catalytic" evidence="10">
    <location>
        <begin position="237"/>
        <end position="377"/>
    </location>
</feature>
<dbReference type="PROSITE" id="PS50522">
    <property type="entry name" value="RDRP_PHAGE"/>
    <property type="match status" value="1"/>
</dbReference>
<protein>
    <recommendedName>
        <fullName evidence="1">RNA-directed RNA polymerase</fullName>
        <ecNumber evidence="1">2.7.7.48</ecNumber>
    </recommendedName>
    <alternativeName>
        <fullName evidence="7">RNA replicase beta chain</fullName>
    </alternativeName>
</protein>
<dbReference type="GO" id="GO:0039694">
    <property type="term" value="P:viral RNA genome replication"/>
    <property type="evidence" value="ECO:0007669"/>
    <property type="project" value="InterPro"/>
</dbReference>
<keyword evidence="9" id="KW-0460">Magnesium</keyword>
<evidence type="ECO:0000256" key="3">
    <source>
        <dbReference type="ARBA" id="ARBA00022679"/>
    </source>
</evidence>
<dbReference type="KEGG" id="vg:80397165"/>
<keyword evidence="3" id="KW-0808">Transferase</keyword>
<dbReference type="GO" id="GO:0046872">
    <property type="term" value="F:metal ion binding"/>
    <property type="evidence" value="ECO:0007669"/>
    <property type="project" value="UniProtKB-KW"/>
</dbReference>
<keyword evidence="9" id="KW-0479">Metal-binding</keyword>
<dbReference type="RefSeq" id="YP_010768934.1">
    <property type="nucleotide sequence ID" value="NC_073831.1"/>
</dbReference>
<feature type="binding site" evidence="9">
    <location>
        <position position="345"/>
    </location>
    <ligand>
        <name>Mg(2+)</name>
        <dbReference type="ChEBI" id="CHEBI:18420"/>
        <label>2</label>
    </ligand>
</feature>
<dbReference type="EC" id="2.7.7.48" evidence="1"/>
<keyword evidence="12" id="KW-1185">Reference proteome</keyword>
<dbReference type="InterPro" id="IPR005093">
    <property type="entry name" value="RNArep_beta"/>
</dbReference>
<dbReference type="GO" id="GO:0000166">
    <property type="term" value="F:nucleotide binding"/>
    <property type="evidence" value="ECO:0007669"/>
    <property type="project" value="UniProtKB-KW"/>
</dbReference>
<dbReference type="Proteomes" id="UP000682417">
    <property type="component" value="Segment"/>
</dbReference>
<keyword evidence="5" id="KW-0547">Nucleotide-binding</keyword>
<evidence type="ECO:0000256" key="6">
    <source>
        <dbReference type="ARBA" id="ARBA00022953"/>
    </source>
</evidence>
<comment type="catalytic activity">
    <reaction evidence="8">
        <text>RNA(n) + a ribonucleoside 5'-triphosphate = RNA(n+1) + diphosphate</text>
        <dbReference type="Rhea" id="RHEA:21248"/>
        <dbReference type="Rhea" id="RHEA-COMP:14527"/>
        <dbReference type="Rhea" id="RHEA-COMP:17342"/>
        <dbReference type="ChEBI" id="CHEBI:33019"/>
        <dbReference type="ChEBI" id="CHEBI:61557"/>
        <dbReference type="ChEBI" id="CHEBI:140395"/>
        <dbReference type="EC" id="2.7.7.48"/>
    </reaction>
</comment>
<dbReference type="Pfam" id="PF03431">
    <property type="entry name" value="RNA_replicase_B"/>
    <property type="match status" value="1"/>
</dbReference>
<keyword evidence="2 11" id="KW-0696">RNA-directed RNA polymerase</keyword>
<accession>A0A8S5L4Q1</accession>